<evidence type="ECO:0000313" key="2">
    <source>
        <dbReference type="Proteomes" id="UP000532162"/>
    </source>
</evidence>
<dbReference type="RefSeq" id="WP_180695275.1">
    <property type="nucleotide sequence ID" value="NZ_JACCPJ010000002.1"/>
</dbReference>
<dbReference type="Proteomes" id="UP000532162">
    <property type="component" value="Unassembled WGS sequence"/>
</dbReference>
<gene>
    <name evidence="1" type="ORF">HX900_17585</name>
</gene>
<proteinExistence type="predicted"/>
<name>A0A7Z0RM62_9HYPH</name>
<protein>
    <submittedName>
        <fullName evidence="1">Uncharacterized protein</fullName>
    </submittedName>
</protein>
<reference evidence="1 2" key="1">
    <citation type="submission" date="2020-07" db="EMBL/GenBank/DDBJ databases">
        <authorList>
            <person name="Sun Q."/>
        </authorList>
    </citation>
    <scope>NUCLEOTIDE SEQUENCE [LARGE SCALE GENOMIC DNA]</scope>
    <source>
        <strain evidence="1 2">WYCCWR 11290</strain>
    </source>
</reference>
<organism evidence="1 2">
    <name type="scientific">Rhizobium changzhiense</name>
    <dbReference type="NCBI Taxonomy" id="2692317"/>
    <lineage>
        <taxon>Bacteria</taxon>
        <taxon>Pseudomonadati</taxon>
        <taxon>Pseudomonadota</taxon>
        <taxon>Alphaproteobacteria</taxon>
        <taxon>Hyphomicrobiales</taxon>
        <taxon>Rhizobiaceae</taxon>
        <taxon>Rhizobium/Agrobacterium group</taxon>
        <taxon>Rhizobium</taxon>
    </lineage>
</organism>
<accession>A0A7Z0RM62</accession>
<evidence type="ECO:0000313" key="1">
    <source>
        <dbReference type="EMBL" id="NZD62919.1"/>
    </source>
</evidence>
<comment type="caution">
    <text evidence="1">The sequence shown here is derived from an EMBL/GenBank/DDBJ whole genome shotgun (WGS) entry which is preliminary data.</text>
</comment>
<sequence>MTIMNGEAMPKNLTEALSLDRQMEENWRADDPNFEARYLRNWEAIYSGRFPISTRAEAIMLLEKLGRELQHSSGDFIENICNQISAYMADHAVAPAVA</sequence>
<dbReference type="AlphaFoldDB" id="A0A7Z0RM62"/>
<dbReference type="EMBL" id="JACCPJ010000002">
    <property type="protein sequence ID" value="NZD62919.1"/>
    <property type="molecule type" value="Genomic_DNA"/>
</dbReference>